<feature type="region of interest" description="Disordered" evidence="1">
    <location>
        <begin position="355"/>
        <end position="378"/>
    </location>
</feature>
<protein>
    <submittedName>
        <fullName evidence="3">8-AzgH</fullName>
    </submittedName>
    <submittedName>
        <fullName evidence="2">DUF1152 domain-containing protein</fullName>
    </submittedName>
</protein>
<organism evidence="3">
    <name type="scientific">Streptomyces pathocidini</name>
    <dbReference type="NCBI Taxonomy" id="1650571"/>
    <lineage>
        <taxon>Bacteria</taxon>
        <taxon>Bacillati</taxon>
        <taxon>Actinomycetota</taxon>
        <taxon>Actinomycetes</taxon>
        <taxon>Kitasatosporales</taxon>
        <taxon>Streptomycetaceae</taxon>
        <taxon>Streptomyces</taxon>
    </lineage>
</organism>
<keyword evidence="4" id="KW-1185">Reference proteome</keyword>
<evidence type="ECO:0000313" key="4">
    <source>
        <dbReference type="Proteomes" id="UP001611548"/>
    </source>
</evidence>
<dbReference type="EMBL" id="MT543149">
    <property type="protein sequence ID" value="QLM04714.1"/>
    <property type="molecule type" value="Genomic_DNA"/>
</dbReference>
<dbReference type="AlphaFoldDB" id="A0A7G3ZQC6"/>
<proteinExistence type="predicted"/>
<dbReference type="RefSeq" id="WP_240483363.1">
    <property type="nucleotide sequence ID" value="NZ_JBIRWE010000001.1"/>
</dbReference>
<dbReference type="Proteomes" id="UP001611548">
    <property type="component" value="Unassembled WGS sequence"/>
</dbReference>
<name>A0A7G3ZQC6_9ACTN</name>
<dbReference type="Pfam" id="PF06626">
    <property type="entry name" value="DUF1152"/>
    <property type="match status" value="1"/>
</dbReference>
<dbReference type="InterPro" id="IPR010581">
    <property type="entry name" value="DUF1152"/>
</dbReference>
<sequence length="378" mass="39682">MTAKLLIAAGGGGDAITTAMVHAALHGDDAPALILTYAWERLVVDPVPGPRRRTDFTGTERVGDQVHLITPGSAPIPPAGSLLPRLAADLRPALGLIDPYEGTVGLALQIAQAAEYCGADRVEIVDVGGDVAADGSEPTLRSPLGDALVVAACLRTGIPAAVHIAGPGLDSEVPEAVLLPRLGLPEFTLTAAHTNCVGNVFDWHPSEASALLVAAARGIRGVCGTRDAPDPVVLSPASAHVYRLPLARVLEINRLAQALDGTADLAEAEEASRSVCGFSEVARERERARQRCAARGSTRREGGAPDAASPYQRFVEWEQRTAATGIQYVTTRRFAEELGLSQGALTALRNQLKNTAPARSAPPLWQLHSDGQLTREKS</sequence>
<reference evidence="2 4" key="2">
    <citation type="submission" date="2024-10" db="EMBL/GenBank/DDBJ databases">
        <title>The Natural Products Discovery Center: Release of the First 8490 Sequenced Strains for Exploring Actinobacteria Biosynthetic Diversity.</title>
        <authorList>
            <person name="Kalkreuter E."/>
            <person name="Kautsar S.A."/>
            <person name="Yang D."/>
            <person name="Bader C.D."/>
            <person name="Teijaro C.N."/>
            <person name="Fluegel L."/>
            <person name="Davis C.M."/>
            <person name="Simpson J.R."/>
            <person name="Lauterbach L."/>
            <person name="Steele A.D."/>
            <person name="Gui C."/>
            <person name="Meng S."/>
            <person name="Li G."/>
            <person name="Viehrig K."/>
            <person name="Ye F."/>
            <person name="Su P."/>
            <person name="Kiefer A.F."/>
            <person name="Nichols A."/>
            <person name="Cepeda A.J."/>
            <person name="Yan W."/>
            <person name="Fan B."/>
            <person name="Jiang Y."/>
            <person name="Adhikari A."/>
            <person name="Zheng C.-J."/>
            <person name="Schuster L."/>
            <person name="Cowan T.M."/>
            <person name="Smanski M.J."/>
            <person name="Chevrette M.G."/>
            <person name="De Carvalho L.P.S."/>
            <person name="Shen B."/>
        </authorList>
    </citation>
    <scope>NUCLEOTIDE SEQUENCE [LARGE SCALE GENOMIC DNA]</scope>
    <source>
        <strain evidence="2 4">NPDC020327</strain>
    </source>
</reference>
<feature type="region of interest" description="Disordered" evidence="1">
    <location>
        <begin position="292"/>
        <end position="312"/>
    </location>
</feature>
<reference evidence="3" key="1">
    <citation type="submission" date="2020-05" db="EMBL/GenBank/DDBJ databases">
        <authorList>
            <person name="Huang W."/>
        </authorList>
    </citation>
    <scope>NUCLEOTIDE SEQUENCE</scope>
    <source>
        <strain evidence="3">CGMCC4.1633</strain>
    </source>
</reference>
<gene>
    <name evidence="2" type="ORF">ACH429_01000</name>
</gene>
<evidence type="ECO:0000313" key="2">
    <source>
        <dbReference type="EMBL" id="MFI1962720.1"/>
    </source>
</evidence>
<dbReference type="EMBL" id="JBIRWE010000001">
    <property type="protein sequence ID" value="MFI1962720.1"/>
    <property type="molecule type" value="Genomic_DNA"/>
</dbReference>
<evidence type="ECO:0000256" key="1">
    <source>
        <dbReference type="SAM" id="MobiDB-lite"/>
    </source>
</evidence>
<evidence type="ECO:0000313" key="3">
    <source>
        <dbReference type="EMBL" id="QLM04714.1"/>
    </source>
</evidence>
<accession>A0A7G3ZQC6</accession>